<evidence type="ECO:0000313" key="3">
    <source>
        <dbReference type="EMBL" id="GGK36393.1"/>
    </source>
</evidence>
<dbReference type="PANTHER" id="PTHR33490">
    <property type="entry name" value="BLR5614 PROTEIN-RELATED"/>
    <property type="match status" value="1"/>
</dbReference>
<sequence length="307" mass="32791">MRIRIEHETTYTYEEPARGLIQILRLTPRPHVGQHVVRWRIEPSLDGALRQSEDALGNIVHRFAAETAEERLTIRVTGEVETHEAHGVVRGLVERAPDLYFLRTTEMTTPSEALATFAEEAAGAQARTDPLAALHALNTALCERMTMRRGPAGTAVGAAEAFEAGRGLPQDVAHAFVAGARHLGIPARNVSGYLYRGDDTDEGENADDGRVMDETHGHVHAWAEALAPRLGWVAFDPSFGVCAGPAHVRVAMGLDAPGCVPVRGARYGGGAETLSVRLVLTDMRGGDAGGGGGRNQPPSSSQSQSQS</sequence>
<dbReference type="Gene3D" id="3.10.620.30">
    <property type="match status" value="1"/>
</dbReference>
<dbReference type="Pfam" id="PF01841">
    <property type="entry name" value="Transglut_core"/>
    <property type="match status" value="1"/>
</dbReference>
<organism evidence="3 4">
    <name type="scientific">Salinarimonas ramus</name>
    <dbReference type="NCBI Taxonomy" id="690164"/>
    <lineage>
        <taxon>Bacteria</taxon>
        <taxon>Pseudomonadati</taxon>
        <taxon>Pseudomonadota</taxon>
        <taxon>Alphaproteobacteria</taxon>
        <taxon>Hyphomicrobiales</taxon>
        <taxon>Salinarimonadaceae</taxon>
        <taxon>Salinarimonas</taxon>
    </lineage>
</organism>
<accession>A0A917Q8P8</accession>
<dbReference type="EMBL" id="BMMF01000006">
    <property type="protein sequence ID" value="GGK36393.1"/>
    <property type="molecule type" value="Genomic_DNA"/>
</dbReference>
<name>A0A917Q8P8_9HYPH</name>
<dbReference type="SUPFAM" id="SSF54001">
    <property type="entry name" value="Cysteine proteinases"/>
    <property type="match status" value="1"/>
</dbReference>
<dbReference type="SMART" id="SM00460">
    <property type="entry name" value="TGc"/>
    <property type="match status" value="1"/>
</dbReference>
<evidence type="ECO:0000256" key="1">
    <source>
        <dbReference type="SAM" id="MobiDB-lite"/>
    </source>
</evidence>
<reference evidence="3 4" key="1">
    <citation type="journal article" date="2014" name="Int. J. Syst. Evol. Microbiol.">
        <title>Complete genome sequence of Corynebacterium casei LMG S-19264T (=DSM 44701T), isolated from a smear-ripened cheese.</title>
        <authorList>
            <consortium name="US DOE Joint Genome Institute (JGI-PGF)"/>
            <person name="Walter F."/>
            <person name="Albersmeier A."/>
            <person name="Kalinowski J."/>
            <person name="Ruckert C."/>
        </authorList>
    </citation>
    <scope>NUCLEOTIDE SEQUENCE [LARGE SCALE GENOMIC DNA]</scope>
    <source>
        <strain evidence="3 4">CGMCC 1.9161</strain>
    </source>
</reference>
<evidence type="ECO:0000313" key="4">
    <source>
        <dbReference type="Proteomes" id="UP000600449"/>
    </source>
</evidence>
<dbReference type="InterPro" id="IPR013589">
    <property type="entry name" value="Bac_transglu_N"/>
</dbReference>
<evidence type="ECO:0000259" key="2">
    <source>
        <dbReference type="SMART" id="SM00460"/>
    </source>
</evidence>
<feature type="region of interest" description="Disordered" evidence="1">
    <location>
        <begin position="283"/>
        <end position="307"/>
    </location>
</feature>
<dbReference type="PANTHER" id="PTHR33490:SF6">
    <property type="entry name" value="SLL1049 PROTEIN"/>
    <property type="match status" value="1"/>
</dbReference>
<gene>
    <name evidence="3" type="ORF">GCM10011322_24250</name>
</gene>
<dbReference type="InterPro" id="IPR038765">
    <property type="entry name" value="Papain-like_cys_pep_sf"/>
</dbReference>
<comment type="caution">
    <text evidence="3">The sequence shown here is derived from an EMBL/GenBank/DDBJ whole genome shotgun (WGS) entry which is preliminary data.</text>
</comment>
<feature type="domain" description="Transglutaminase-like" evidence="2">
    <location>
        <begin position="161"/>
        <end position="239"/>
    </location>
</feature>
<feature type="compositionally biased region" description="Low complexity" evidence="1">
    <location>
        <begin position="296"/>
        <end position="307"/>
    </location>
</feature>
<dbReference type="Proteomes" id="UP000600449">
    <property type="component" value="Unassembled WGS sequence"/>
</dbReference>
<dbReference type="AlphaFoldDB" id="A0A917Q8P8"/>
<dbReference type="Pfam" id="PF08379">
    <property type="entry name" value="Bact_transglu_N"/>
    <property type="match status" value="1"/>
</dbReference>
<dbReference type="RefSeq" id="WP_188913239.1">
    <property type="nucleotide sequence ID" value="NZ_BMMF01000006.1"/>
</dbReference>
<protein>
    <submittedName>
        <fullName evidence="3">Transglutaminase</fullName>
    </submittedName>
</protein>
<keyword evidence="4" id="KW-1185">Reference proteome</keyword>
<dbReference type="InterPro" id="IPR002931">
    <property type="entry name" value="Transglutaminase-like"/>
</dbReference>
<proteinExistence type="predicted"/>